<reference evidence="2" key="2">
    <citation type="journal article" date="2020" name="Microorganisms">
        <title>Osmotic Adaptation and Compatible Solute Biosynthesis of Phototrophic Bacteria as Revealed from Genome Analyses.</title>
        <authorList>
            <person name="Imhoff J.F."/>
            <person name="Rahn T."/>
            <person name="Kunzel S."/>
            <person name="Keller A."/>
            <person name="Neulinger S.C."/>
        </authorList>
    </citation>
    <scope>NUCLEOTIDE SEQUENCE</scope>
    <source>
        <strain evidence="2">DSM 9154</strain>
    </source>
</reference>
<dbReference type="EMBL" id="NRRE01000020">
    <property type="protein sequence ID" value="MBK1697111.1"/>
    <property type="molecule type" value="Genomic_DNA"/>
</dbReference>
<comment type="caution">
    <text evidence="2">The sequence shown here is derived from an EMBL/GenBank/DDBJ whole genome shotgun (WGS) entry which is preliminary data.</text>
</comment>
<evidence type="ECO:0000313" key="2">
    <source>
        <dbReference type="EMBL" id="MBK1697111.1"/>
    </source>
</evidence>
<proteinExistence type="predicted"/>
<feature type="chain" id="PRO_5037956081" evidence="1">
    <location>
        <begin position="28"/>
        <end position="145"/>
    </location>
</feature>
<dbReference type="Proteomes" id="UP000778970">
    <property type="component" value="Unassembled WGS sequence"/>
</dbReference>
<protein>
    <submittedName>
        <fullName evidence="2">Uncharacterized protein</fullName>
    </submittedName>
</protein>
<feature type="signal peptide" evidence="1">
    <location>
        <begin position="1"/>
        <end position="27"/>
    </location>
</feature>
<dbReference type="AlphaFoldDB" id="A0A934QHH2"/>
<dbReference type="PROSITE" id="PS51257">
    <property type="entry name" value="PROKAR_LIPOPROTEIN"/>
    <property type="match status" value="1"/>
</dbReference>
<evidence type="ECO:0000256" key="1">
    <source>
        <dbReference type="SAM" id="SignalP"/>
    </source>
</evidence>
<reference evidence="2" key="1">
    <citation type="submission" date="2017-08" db="EMBL/GenBank/DDBJ databases">
        <authorList>
            <person name="Imhoff J.F."/>
            <person name="Rahn T."/>
            <person name="Kuenzel S."/>
            <person name="Neulinger S.C."/>
        </authorList>
    </citation>
    <scope>NUCLEOTIDE SEQUENCE</scope>
    <source>
        <strain evidence="2">DSM 9154</strain>
    </source>
</reference>
<keyword evidence="1" id="KW-0732">Signal</keyword>
<organism evidence="2 3">
    <name type="scientific">Rhodovibrio salinarum</name>
    <dbReference type="NCBI Taxonomy" id="1087"/>
    <lineage>
        <taxon>Bacteria</taxon>
        <taxon>Pseudomonadati</taxon>
        <taxon>Pseudomonadota</taxon>
        <taxon>Alphaproteobacteria</taxon>
        <taxon>Rhodospirillales</taxon>
        <taxon>Rhodovibrionaceae</taxon>
        <taxon>Rhodovibrio</taxon>
    </lineage>
</organism>
<evidence type="ECO:0000313" key="3">
    <source>
        <dbReference type="Proteomes" id="UP000778970"/>
    </source>
</evidence>
<accession>A0A934QHH2</accession>
<name>A0A934QHH2_9PROT</name>
<keyword evidence="3" id="KW-1185">Reference proteome</keyword>
<gene>
    <name evidence="2" type="ORF">CKO21_07605</name>
</gene>
<sequence length="145" mass="15869">MRPKIWGFVAAATFVSCWLLSTSAADADSEALLKLSEEQLNREVWGGDACAEWVLQADAIHGEVQTAKAGTRDDQQIRAELREVSLQGEAPSSAGYKMTEFLIDNAVKGMTRAELRAGVLGICRRYAPGSVRFDGVWQPNPAQRE</sequence>